<organism evidence="2 3">
    <name type="scientific">Gelidibacter algens</name>
    <dbReference type="NCBI Taxonomy" id="49280"/>
    <lineage>
        <taxon>Bacteria</taxon>
        <taxon>Pseudomonadati</taxon>
        <taxon>Bacteroidota</taxon>
        <taxon>Flavobacteriia</taxon>
        <taxon>Flavobacteriales</taxon>
        <taxon>Flavobacteriaceae</taxon>
        <taxon>Gelidibacter</taxon>
    </lineage>
</organism>
<sequence length="59" mass="6738">MTENKCSKHLLYAIAEILLVVIGILVLKTHLFTILCPVRDVISVEQIQPINQRAFRYAT</sequence>
<dbReference type="RefSeq" id="WP_146608977.1">
    <property type="nucleotide sequence ID" value="NZ_LZRN01000035.1"/>
</dbReference>
<dbReference type="AlphaFoldDB" id="A0A327RRS2"/>
<comment type="caution">
    <text evidence="2">The sequence shown here is derived from an EMBL/GenBank/DDBJ whole genome shotgun (WGS) entry which is preliminary data.</text>
</comment>
<feature type="transmembrane region" description="Helical" evidence="1">
    <location>
        <begin position="9"/>
        <end position="27"/>
    </location>
</feature>
<proteinExistence type="predicted"/>
<name>A0A327RRS2_9FLAO</name>
<reference evidence="2 3" key="1">
    <citation type="submission" date="2018-06" db="EMBL/GenBank/DDBJ databases">
        <title>Genomic Encyclopedia of Archaeal and Bacterial Type Strains, Phase II (KMG-II): from individual species to whole genera.</title>
        <authorList>
            <person name="Goeker M."/>
        </authorList>
    </citation>
    <scope>NUCLEOTIDE SEQUENCE [LARGE SCALE GENOMIC DNA]</scope>
    <source>
        <strain evidence="2 3">DSM 12408</strain>
    </source>
</reference>
<accession>A0A327RRS2</accession>
<keyword evidence="1" id="KW-1133">Transmembrane helix</keyword>
<protein>
    <submittedName>
        <fullName evidence="2">Uncharacterized protein</fullName>
    </submittedName>
</protein>
<evidence type="ECO:0000313" key="2">
    <source>
        <dbReference type="EMBL" id="RAJ19710.1"/>
    </source>
</evidence>
<gene>
    <name evidence="2" type="ORF">LX77_03453</name>
</gene>
<evidence type="ECO:0000256" key="1">
    <source>
        <dbReference type="SAM" id="Phobius"/>
    </source>
</evidence>
<dbReference type="Proteomes" id="UP000248987">
    <property type="component" value="Unassembled WGS sequence"/>
</dbReference>
<keyword evidence="3" id="KW-1185">Reference proteome</keyword>
<keyword evidence="1" id="KW-0812">Transmembrane</keyword>
<keyword evidence="1" id="KW-0472">Membrane</keyword>
<evidence type="ECO:0000313" key="3">
    <source>
        <dbReference type="Proteomes" id="UP000248987"/>
    </source>
</evidence>
<dbReference type="EMBL" id="QLLQ01000020">
    <property type="protein sequence ID" value="RAJ19710.1"/>
    <property type="molecule type" value="Genomic_DNA"/>
</dbReference>